<organism evidence="2 3">
    <name type="scientific">Botryotinia narcissicola</name>
    <dbReference type="NCBI Taxonomy" id="278944"/>
    <lineage>
        <taxon>Eukaryota</taxon>
        <taxon>Fungi</taxon>
        <taxon>Dikarya</taxon>
        <taxon>Ascomycota</taxon>
        <taxon>Pezizomycotina</taxon>
        <taxon>Leotiomycetes</taxon>
        <taxon>Helotiales</taxon>
        <taxon>Sclerotiniaceae</taxon>
        <taxon>Botryotinia</taxon>
    </lineage>
</organism>
<feature type="compositionally biased region" description="Basic and acidic residues" evidence="1">
    <location>
        <begin position="1"/>
        <end position="10"/>
    </location>
</feature>
<comment type="caution">
    <text evidence="2">The sequence shown here is derived from an EMBL/GenBank/DDBJ whole genome shotgun (WGS) entry which is preliminary data.</text>
</comment>
<dbReference type="OrthoDB" id="3556289at2759"/>
<sequence>MVNGAREMKNMMRSSRRSSPRVNPQSSPAQEYSHGGTKTGTGPHHLEALSNKGKRPASKSPSSGRLTPVFRPTSPDLRGFDTSEGPDSLQSLQIPAYGQGSFPVEYESYVPPQLPQPPYYPQSPNFRGLKIPSRPNSLRVPMRHKWLSKHSRNPLMLKKDSRDPAPPRRIRQWEKRYSSEKQGGSRSHHSTATVGGEGSSGLNRMPNVTEIQSQMRSTSIKDQNILATTDVRGSYDQISSARHAPLDPGSSSSVPALPRQLRSLGDEEWQSDKQQWTLNKEEMQRQYLDRYPASNPVSERPEELRAHLLFAQSLGHGERCTFRERKGKKHLSKTTCGREKRLTTMKITPAGIKGLKYQILGRANVISSWWLMVANGVVHVVAPLPRNIAVRRGIARSTNAG</sequence>
<dbReference type="Proteomes" id="UP000297452">
    <property type="component" value="Unassembled WGS sequence"/>
</dbReference>
<protein>
    <submittedName>
        <fullName evidence="2">Uncharacterized protein</fullName>
    </submittedName>
</protein>
<evidence type="ECO:0000313" key="2">
    <source>
        <dbReference type="EMBL" id="TGO46770.1"/>
    </source>
</evidence>
<feature type="region of interest" description="Disordered" evidence="1">
    <location>
        <begin position="149"/>
        <end position="205"/>
    </location>
</feature>
<name>A0A4Z1HJ24_9HELO</name>
<feature type="compositionally biased region" description="Polar residues" evidence="1">
    <location>
        <begin position="180"/>
        <end position="193"/>
    </location>
</feature>
<evidence type="ECO:0000313" key="3">
    <source>
        <dbReference type="Proteomes" id="UP000297452"/>
    </source>
</evidence>
<reference evidence="2 3" key="1">
    <citation type="submission" date="2017-12" db="EMBL/GenBank/DDBJ databases">
        <title>Comparative genomics of Botrytis spp.</title>
        <authorList>
            <person name="Valero-Jimenez C.A."/>
            <person name="Tapia P."/>
            <person name="Veloso J."/>
            <person name="Silva-Moreno E."/>
            <person name="Staats M."/>
            <person name="Valdes J.H."/>
            <person name="Van Kan J.A.L."/>
        </authorList>
    </citation>
    <scope>NUCLEOTIDE SEQUENCE [LARGE SCALE GENOMIC DNA]</scope>
    <source>
        <strain evidence="2 3">MUCL2120</strain>
    </source>
</reference>
<proteinExistence type="predicted"/>
<feature type="region of interest" description="Disordered" evidence="1">
    <location>
        <begin position="1"/>
        <end position="94"/>
    </location>
</feature>
<dbReference type="EMBL" id="PQXJ01000566">
    <property type="protein sequence ID" value="TGO46770.1"/>
    <property type="molecule type" value="Genomic_DNA"/>
</dbReference>
<feature type="compositionally biased region" description="Low complexity" evidence="1">
    <location>
        <begin position="20"/>
        <end position="43"/>
    </location>
</feature>
<feature type="compositionally biased region" description="Basic and acidic residues" evidence="1">
    <location>
        <begin position="157"/>
        <end position="179"/>
    </location>
</feature>
<keyword evidence="3" id="KW-1185">Reference proteome</keyword>
<evidence type="ECO:0000256" key="1">
    <source>
        <dbReference type="SAM" id="MobiDB-lite"/>
    </source>
</evidence>
<gene>
    <name evidence="2" type="ORF">BOTNAR_0566g00010</name>
</gene>
<feature type="region of interest" description="Disordered" evidence="1">
    <location>
        <begin position="237"/>
        <end position="257"/>
    </location>
</feature>
<dbReference type="AlphaFoldDB" id="A0A4Z1HJ24"/>
<accession>A0A4Z1HJ24</accession>